<reference evidence="2" key="1">
    <citation type="journal article" date="2021" name="IMA Fungus">
        <title>Genomic characterization of three marine fungi, including Emericellopsis atlantica sp. nov. with signatures of a generalist lifestyle and marine biomass degradation.</title>
        <authorList>
            <person name="Hagestad O.C."/>
            <person name="Hou L."/>
            <person name="Andersen J.H."/>
            <person name="Hansen E.H."/>
            <person name="Altermark B."/>
            <person name="Li C."/>
            <person name="Kuhnert E."/>
            <person name="Cox R.J."/>
            <person name="Crous P.W."/>
            <person name="Spatafora J.W."/>
            <person name="Lail K."/>
            <person name="Amirebrahimi M."/>
            <person name="Lipzen A."/>
            <person name="Pangilinan J."/>
            <person name="Andreopoulos W."/>
            <person name="Hayes R.D."/>
            <person name="Ng V."/>
            <person name="Grigoriev I.V."/>
            <person name="Jackson S.A."/>
            <person name="Sutton T.D.S."/>
            <person name="Dobson A.D.W."/>
            <person name="Rama T."/>
        </authorList>
    </citation>
    <scope>NUCLEOTIDE SEQUENCE</scope>
    <source>
        <strain evidence="2">TRa018bII</strain>
    </source>
</reference>
<dbReference type="OrthoDB" id="4757558at2759"/>
<proteinExistence type="predicted"/>
<evidence type="ECO:0000313" key="2">
    <source>
        <dbReference type="EMBL" id="KAG9233918.1"/>
    </source>
</evidence>
<protein>
    <submittedName>
        <fullName evidence="2">Uncharacterized protein</fullName>
    </submittedName>
</protein>
<feature type="compositionally biased region" description="Basic and acidic residues" evidence="1">
    <location>
        <begin position="119"/>
        <end position="129"/>
    </location>
</feature>
<keyword evidence="3" id="KW-1185">Reference proteome</keyword>
<dbReference type="Proteomes" id="UP000824998">
    <property type="component" value="Unassembled WGS sequence"/>
</dbReference>
<feature type="region of interest" description="Disordered" evidence="1">
    <location>
        <begin position="94"/>
        <end position="129"/>
    </location>
</feature>
<dbReference type="AlphaFoldDB" id="A0A9P7YHC3"/>
<comment type="caution">
    <text evidence="2">The sequence shown here is derived from an EMBL/GenBank/DDBJ whole genome shotgun (WGS) entry which is preliminary data.</text>
</comment>
<dbReference type="EMBL" id="MU251482">
    <property type="protein sequence ID" value="KAG9233918.1"/>
    <property type="molecule type" value="Genomic_DNA"/>
</dbReference>
<sequence>MGSTSIGQQDTPVSRQSAPVFRTDEHLAHVISPISSLPRSDPGFSHTIRGEIWFESPRVVVEGGDHDRVQVEAELQPTTGTVDTPIYAPTPIHAGSYVDLSPTSRAPHGSGPQDQAISQEDRFSDEHPEVTQTSRGIVPLLPYPSIPNHSDYVSHYHPRQGPSSLFYASSCDVNHGQPDHFLRISVRHVEHGPVNAYAHSTTRPSGLTHMIFKCSLCGDHGAATLVTPLVLCSGCGPAGNIRYCSIACLLADAYHHSLQCSNLPPSLKLVYHDLTPHFIYEKDPIMPLDSSIETPEKFRQKAFSMYCRSGPFPAILKAWAKRNPGEMSLDGLDILEMQKRTGDYHVFRSSATASGVRYNPGADVIFTVLLRRGDPLKDIFRRSLNASFLVYHPIILDFLFRTIRHFIIDANEFEIFPHLAQSTVVFEEFKQQYSSEFAFDTRRYDHDWEVFSTEKEWPRVVPFLIELENKHPILQYWMRH</sequence>
<gene>
    <name evidence="2" type="ORF">BJ875DRAFT_463008</name>
</gene>
<dbReference type="SUPFAM" id="SSF144232">
    <property type="entry name" value="HIT/MYND zinc finger-like"/>
    <property type="match status" value="1"/>
</dbReference>
<evidence type="ECO:0000256" key="1">
    <source>
        <dbReference type="SAM" id="MobiDB-lite"/>
    </source>
</evidence>
<organism evidence="2 3">
    <name type="scientific">Amylocarpus encephaloides</name>
    <dbReference type="NCBI Taxonomy" id="45428"/>
    <lineage>
        <taxon>Eukaryota</taxon>
        <taxon>Fungi</taxon>
        <taxon>Dikarya</taxon>
        <taxon>Ascomycota</taxon>
        <taxon>Pezizomycotina</taxon>
        <taxon>Leotiomycetes</taxon>
        <taxon>Helotiales</taxon>
        <taxon>Helotiales incertae sedis</taxon>
        <taxon>Amylocarpus</taxon>
    </lineage>
</organism>
<dbReference type="Gene3D" id="6.10.140.2220">
    <property type="match status" value="1"/>
</dbReference>
<accession>A0A9P7YHC3</accession>
<name>A0A9P7YHC3_9HELO</name>
<evidence type="ECO:0000313" key="3">
    <source>
        <dbReference type="Proteomes" id="UP000824998"/>
    </source>
</evidence>